<evidence type="ECO:0008006" key="3">
    <source>
        <dbReference type="Google" id="ProtNLM"/>
    </source>
</evidence>
<comment type="caution">
    <text evidence="1">The sequence shown here is derived from an EMBL/GenBank/DDBJ whole genome shotgun (WGS) entry which is preliminary data.</text>
</comment>
<gene>
    <name evidence="1" type="ORF">EUA93_12655</name>
</gene>
<accession>A0A4Q2S424</accession>
<name>A0A4Q2S424_9ACTN</name>
<evidence type="ECO:0000313" key="2">
    <source>
        <dbReference type="Proteomes" id="UP000294071"/>
    </source>
</evidence>
<dbReference type="RefSeq" id="WP_129400462.1">
    <property type="nucleotide sequence ID" value="NZ_SDWT01000001.1"/>
</dbReference>
<reference evidence="1 2" key="1">
    <citation type="submission" date="2019-01" db="EMBL/GenBank/DDBJ databases">
        <title>Novel species of Nocardioides.</title>
        <authorList>
            <person name="Liu Q."/>
            <person name="Xin Y.-H."/>
        </authorList>
    </citation>
    <scope>NUCLEOTIDE SEQUENCE [LARGE SCALE GENOMIC DNA]</scope>
    <source>
        <strain evidence="1 2">CGMCC 4.6882</strain>
    </source>
</reference>
<organism evidence="1 2">
    <name type="scientific">Nocardioides oleivorans</name>
    <dbReference type="NCBI Taxonomy" id="273676"/>
    <lineage>
        <taxon>Bacteria</taxon>
        <taxon>Bacillati</taxon>
        <taxon>Actinomycetota</taxon>
        <taxon>Actinomycetes</taxon>
        <taxon>Propionibacteriales</taxon>
        <taxon>Nocardioidaceae</taxon>
        <taxon>Nocardioides</taxon>
    </lineage>
</organism>
<sequence>MTDETWRPLGVDTDERVAEYDALHDGVPAWMESAYWAWVRVSLTVFETYRDGSGRVPMLRVLPAERMCQRLRIPLPNLRTPSVDLSTGKKQLSTAMSVLQQHAAPLQIADYLLAHGEATEPEALEGLLDRSKSAWTVGTRSGRPGLVRRVPEGVQTAADAVMQRPGQAGVRLARAWEELYGLDPNPSEAYRLAILAVEDAAVPEVSPANARATLGTVLAQMESQGDWSLPMDREHDNAPSRDVVVAMARMLWHGQHDRHGGQPSAPGNVSEAEARVAVSLAVALVDWFSAGLVSRSTT</sequence>
<keyword evidence="2" id="KW-1185">Reference proteome</keyword>
<dbReference type="EMBL" id="SDWT01000001">
    <property type="protein sequence ID" value="RYB95119.1"/>
    <property type="molecule type" value="Genomic_DNA"/>
</dbReference>
<dbReference type="OrthoDB" id="5184459at2"/>
<protein>
    <recommendedName>
        <fullName evidence="3">TIGR02391 family protein</fullName>
    </recommendedName>
</protein>
<dbReference type="AlphaFoldDB" id="A0A4Q2S424"/>
<dbReference type="Proteomes" id="UP000294071">
    <property type="component" value="Unassembled WGS sequence"/>
</dbReference>
<proteinExistence type="predicted"/>
<evidence type="ECO:0000313" key="1">
    <source>
        <dbReference type="EMBL" id="RYB95119.1"/>
    </source>
</evidence>